<dbReference type="PANTHER" id="PTHR12526:SF638">
    <property type="entry name" value="SPORE COAT PROTEIN SA"/>
    <property type="match status" value="1"/>
</dbReference>
<dbReference type="InterPro" id="IPR028098">
    <property type="entry name" value="Glyco_trans_4-like_N"/>
</dbReference>
<dbReference type="SUPFAM" id="SSF53756">
    <property type="entry name" value="UDP-Glycosyltransferase/glycogen phosphorylase"/>
    <property type="match status" value="1"/>
</dbReference>
<evidence type="ECO:0000313" key="4">
    <source>
        <dbReference type="Proteomes" id="UP000183658"/>
    </source>
</evidence>
<dbReference type="GO" id="GO:0016757">
    <property type="term" value="F:glycosyltransferase activity"/>
    <property type="evidence" value="ECO:0007669"/>
    <property type="project" value="InterPro"/>
</dbReference>
<keyword evidence="4" id="KW-1185">Reference proteome</keyword>
<dbReference type="Proteomes" id="UP000183658">
    <property type="component" value="Unassembled WGS sequence"/>
</dbReference>
<sequence length="380" mass="43415">MHICFIANEFPLPGISFGGIGTFLYSYSKILIENGHQVSVVGVIDGTEVHKLNFEGVYLHYNPKSKVKGLSWYFNSKNITKAIKEIHKDSPIDIVEAQEAGFAFVEVPKHIPKVIRMHGGHSFFAEFENKKINKWKAFQEKLSFNKCDAVIATSEFVRIQTAKYIEFSNKSNITINNPILMDMFRPAMASKVIKGAAVFAGTICEKKGIRQLCLAIPDIVKQVPEFHLYAYGREWYFSDGVKYKDWLLDQLSDEIKSRITFREPVKYEDLPKVYEFSEICIFPSHMEVQGLVAPEAMSMKKPVIFTKYGPGPETIDDDINGWLCEPRSSKSISDTVIKVFKSRSRFVEIGENARKKVEMKFSPAIIYGKNINFYLQILKK</sequence>
<reference evidence="4" key="1">
    <citation type="submission" date="2016-10" db="EMBL/GenBank/DDBJ databases">
        <authorList>
            <person name="Varghese N."/>
            <person name="Submissions S."/>
        </authorList>
    </citation>
    <scope>NUCLEOTIDE SEQUENCE [LARGE SCALE GENOMIC DNA]</scope>
    <source>
        <strain evidence="4">DSM 15719</strain>
    </source>
</reference>
<dbReference type="PANTHER" id="PTHR12526">
    <property type="entry name" value="GLYCOSYLTRANSFERASE"/>
    <property type="match status" value="1"/>
</dbReference>
<dbReference type="Gene3D" id="3.40.50.2000">
    <property type="entry name" value="Glycogen Phosphorylase B"/>
    <property type="match status" value="2"/>
</dbReference>
<protein>
    <submittedName>
        <fullName evidence="3">Glycosyltransferase involved in cell wall bisynthesis</fullName>
    </submittedName>
</protein>
<dbReference type="OrthoDB" id="502646at2"/>
<organism evidence="3 4">
    <name type="scientific">Flavobacterium frigoris</name>
    <dbReference type="NCBI Taxonomy" id="229204"/>
    <lineage>
        <taxon>Bacteria</taxon>
        <taxon>Pseudomonadati</taxon>
        <taxon>Bacteroidota</taxon>
        <taxon>Flavobacteriia</taxon>
        <taxon>Flavobacteriales</taxon>
        <taxon>Flavobacteriaceae</taxon>
        <taxon>Flavobacterium</taxon>
    </lineage>
</organism>
<dbReference type="CDD" id="cd03801">
    <property type="entry name" value="GT4_PimA-like"/>
    <property type="match status" value="1"/>
</dbReference>
<name>A0A1H9QZ20_FLAFI</name>
<keyword evidence="3" id="KW-0808">Transferase</keyword>
<dbReference type="RefSeq" id="WP_074724510.1">
    <property type="nucleotide sequence ID" value="NZ_CBCRVS010000027.1"/>
</dbReference>
<dbReference type="AlphaFoldDB" id="A0A1H9QZ20"/>
<dbReference type="Pfam" id="PF13439">
    <property type="entry name" value="Glyco_transf_4"/>
    <property type="match status" value="1"/>
</dbReference>
<evidence type="ECO:0000259" key="1">
    <source>
        <dbReference type="Pfam" id="PF00534"/>
    </source>
</evidence>
<evidence type="ECO:0000313" key="3">
    <source>
        <dbReference type="EMBL" id="SER65069.1"/>
    </source>
</evidence>
<evidence type="ECO:0000259" key="2">
    <source>
        <dbReference type="Pfam" id="PF13439"/>
    </source>
</evidence>
<proteinExistence type="predicted"/>
<accession>A0A1H9QZ20</accession>
<feature type="domain" description="Glycosyltransferase subfamily 4-like N-terminal" evidence="2">
    <location>
        <begin position="17"/>
        <end position="177"/>
    </location>
</feature>
<dbReference type="EMBL" id="FOFZ01000018">
    <property type="protein sequence ID" value="SER65069.1"/>
    <property type="molecule type" value="Genomic_DNA"/>
</dbReference>
<feature type="domain" description="Glycosyl transferase family 1" evidence="1">
    <location>
        <begin position="197"/>
        <end position="355"/>
    </location>
</feature>
<dbReference type="InterPro" id="IPR001296">
    <property type="entry name" value="Glyco_trans_1"/>
</dbReference>
<dbReference type="Pfam" id="PF00534">
    <property type="entry name" value="Glycos_transf_1"/>
    <property type="match status" value="1"/>
</dbReference>
<gene>
    <name evidence="3" type="ORF">SAMN05444355_11829</name>
</gene>